<dbReference type="EMBL" id="ONZQ02000002">
    <property type="protein sequence ID" value="SPN99199.1"/>
    <property type="molecule type" value="Genomic_DNA"/>
</dbReference>
<evidence type="ECO:0000313" key="2">
    <source>
        <dbReference type="Proteomes" id="UP001187682"/>
    </source>
</evidence>
<name>A0AAE8MSY9_9PEZI</name>
<accession>A0AAE8MSY9</accession>
<sequence>MLPFVAGDAGSGQKRYNGLDVLCLELVSPTNADLDAAAAAQGTPGARRFLPIFPIKGHPYNPIHLRLEPYCTRSHLPDPSSTS</sequence>
<protein>
    <submittedName>
        <fullName evidence="1">Uncharacterized protein</fullName>
    </submittedName>
</protein>
<evidence type="ECO:0000313" key="1">
    <source>
        <dbReference type="EMBL" id="SPN99199.1"/>
    </source>
</evidence>
<keyword evidence="2" id="KW-1185">Reference proteome</keyword>
<dbReference type="AlphaFoldDB" id="A0AAE8MSY9"/>
<gene>
    <name evidence="1" type="ORF">DNG_02236</name>
</gene>
<comment type="caution">
    <text evidence="1">The sequence shown here is derived from an EMBL/GenBank/DDBJ whole genome shotgun (WGS) entry which is preliminary data.</text>
</comment>
<reference evidence="1" key="1">
    <citation type="submission" date="2018-03" db="EMBL/GenBank/DDBJ databases">
        <authorList>
            <person name="Guldener U."/>
        </authorList>
    </citation>
    <scope>NUCLEOTIDE SEQUENCE</scope>
</reference>
<dbReference type="Proteomes" id="UP001187682">
    <property type="component" value="Unassembled WGS sequence"/>
</dbReference>
<proteinExistence type="predicted"/>
<organism evidence="1 2">
    <name type="scientific">Cephalotrichum gorgonifer</name>
    <dbReference type="NCBI Taxonomy" id="2041049"/>
    <lineage>
        <taxon>Eukaryota</taxon>
        <taxon>Fungi</taxon>
        <taxon>Dikarya</taxon>
        <taxon>Ascomycota</taxon>
        <taxon>Pezizomycotina</taxon>
        <taxon>Sordariomycetes</taxon>
        <taxon>Hypocreomycetidae</taxon>
        <taxon>Microascales</taxon>
        <taxon>Microascaceae</taxon>
        <taxon>Cephalotrichum</taxon>
    </lineage>
</organism>